<reference evidence="9" key="1">
    <citation type="submission" date="2012-09" db="EMBL/GenBank/DDBJ databases">
        <title>Metagenomic Characterization of a Microbial Community in Wastewater Detects High Levels of Antibiotic Resistance.</title>
        <authorList>
            <person name="Abrams M."/>
            <person name="Caldwell A."/>
            <person name="Vandaei E."/>
            <person name="Lee W."/>
            <person name="Perrott J."/>
            <person name="Khan S.Y."/>
            <person name="Ta J."/>
            <person name="Romero D."/>
            <person name="Nguyen V."/>
            <person name="Pourmand N."/>
            <person name="Ouverney C.C."/>
        </authorList>
    </citation>
    <scope>NUCLEOTIDE SEQUENCE</scope>
</reference>
<dbReference type="EMBL" id="JX649892">
    <property type="protein sequence ID" value="AGC72117.1"/>
    <property type="molecule type" value="Genomic_DNA"/>
</dbReference>
<evidence type="ECO:0000256" key="6">
    <source>
        <dbReference type="SAM" id="MobiDB-lite"/>
    </source>
</evidence>
<feature type="transmembrane region" description="Helical" evidence="7">
    <location>
        <begin position="122"/>
        <end position="142"/>
    </location>
</feature>
<evidence type="ECO:0000256" key="1">
    <source>
        <dbReference type="ARBA" id="ARBA00004651"/>
    </source>
</evidence>
<keyword evidence="4 7" id="KW-1133">Transmembrane helix</keyword>
<feature type="transmembrane region" description="Helical" evidence="7">
    <location>
        <begin position="21"/>
        <end position="42"/>
    </location>
</feature>
<dbReference type="GO" id="GO:0022904">
    <property type="term" value="P:respiratory electron transport chain"/>
    <property type="evidence" value="ECO:0007669"/>
    <property type="project" value="InterPro"/>
</dbReference>
<feature type="compositionally biased region" description="Basic and acidic residues" evidence="6">
    <location>
        <begin position="211"/>
        <end position="227"/>
    </location>
</feature>
<dbReference type="AlphaFoldDB" id="L7VSN8"/>
<protein>
    <recommendedName>
        <fullName evidence="8">Cytochrome b561 bacterial/Ni-hydrogenase domain-containing protein</fullName>
    </recommendedName>
</protein>
<dbReference type="GO" id="GO:0009055">
    <property type="term" value="F:electron transfer activity"/>
    <property type="evidence" value="ECO:0007669"/>
    <property type="project" value="InterPro"/>
</dbReference>
<evidence type="ECO:0000256" key="2">
    <source>
        <dbReference type="ARBA" id="ARBA00022475"/>
    </source>
</evidence>
<feature type="transmembrane region" description="Helical" evidence="7">
    <location>
        <begin position="154"/>
        <end position="175"/>
    </location>
</feature>
<sequence length="227" mass="25257">MAGTTLPRSESLRRFTPGERWLHLSFGVLMGALILTAAFLYVDPLSAMVGRRALLAEIHFWAGLLLPIPLVVAVVLSPAFRQDARLLNRFQPWDWMWLRRALRLDTSAPSGKFNAGQKVNSAFVLGATIVMFVTGLMLHFFAPLPDNVRTGATFVHDLFALAIVLMGVGHIWMAWNDPEARSGLRTGFVSPGWAAQKHPLWDELASTGRGSGEEVTREVSERHQEDR</sequence>
<feature type="domain" description="Cytochrome b561 bacterial/Ni-hydrogenase" evidence="8">
    <location>
        <begin position="14"/>
        <end position="174"/>
    </location>
</feature>
<comment type="subcellular location">
    <subcellularLocation>
        <location evidence="1">Cell membrane</location>
        <topology evidence="1">Multi-pass membrane protein</topology>
    </subcellularLocation>
</comment>
<evidence type="ECO:0000256" key="4">
    <source>
        <dbReference type="ARBA" id="ARBA00022989"/>
    </source>
</evidence>
<dbReference type="Gene3D" id="1.20.950.20">
    <property type="entry name" value="Transmembrane di-heme cytochromes, Chain C"/>
    <property type="match status" value="1"/>
</dbReference>
<dbReference type="InterPro" id="IPR016174">
    <property type="entry name" value="Di-haem_cyt_TM"/>
</dbReference>
<keyword evidence="3 7" id="KW-0812">Transmembrane</keyword>
<keyword evidence="5 7" id="KW-0472">Membrane</keyword>
<name>L7VSN8_9BACT</name>
<organism evidence="9">
    <name type="scientific">uncultured bacterium A1Q1_fos_160</name>
    <dbReference type="NCBI Taxonomy" id="1256550"/>
    <lineage>
        <taxon>Bacteria</taxon>
        <taxon>environmental samples</taxon>
    </lineage>
</organism>
<accession>L7VSN8</accession>
<evidence type="ECO:0000256" key="3">
    <source>
        <dbReference type="ARBA" id="ARBA00022692"/>
    </source>
</evidence>
<evidence type="ECO:0000259" key="8">
    <source>
        <dbReference type="Pfam" id="PF01292"/>
    </source>
</evidence>
<evidence type="ECO:0000313" key="9">
    <source>
        <dbReference type="EMBL" id="AGC72117.1"/>
    </source>
</evidence>
<dbReference type="GO" id="GO:0005886">
    <property type="term" value="C:plasma membrane"/>
    <property type="evidence" value="ECO:0007669"/>
    <property type="project" value="UniProtKB-SubCell"/>
</dbReference>
<proteinExistence type="predicted"/>
<dbReference type="InterPro" id="IPR011577">
    <property type="entry name" value="Cyt_b561_bac/Ni-Hgenase"/>
</dbReference>
<dbReference type="SUPFAM" id="SSF81342">
    <property type="entry name" value="Transmembrane di-heme cytochromes"/>
    <property type="match status" value="1"/>
</dbReference>
<evidence type="ECO:0000256" key="5">
    <source>
        <dbReference type="ARBA" id="ARBA00023136"/>
    </source>
</evidence>
<feature type="transmembrane region" description="Helical" evidence="7">
    <location>
        <begin position="58"/>
        <end position="80"/>
    </location>
</feature>
<dbReference type="Pfam" id="PF01292">
    <property type="entry name" value="Ni_hydr_CYTB"/>
    <property type="match status" value="1"/>
</dbReference>
<feature type="region of interest" description="Disordered" evidence="6">
    <location>
        <begin position="204"/>
        <end position="227"/>
    </location>
</feature>
<evidence type="ECO:0000256" key="7">
    <source>
        <dbReference type="SAM" id="Phobius"/>
    </source>
</evidence>
<keyword evidence="2" id="KW-1003">Cell membrane</keyword>